<evidence type="ECO:0008006" key="5">
    <source>
        <dbReference type="Google" id="ProtNLM"/>
    </source>
</evidence>
<accession>A0A917EY44</accession>
<dbReference type="AlphaFoldDB" id="A0A917EY44"/>
<evidence type="ECO:0000313" key="3">
    <source>
        <dbReference type="EMBL" id="GGF31238.1"/>
    </source>
</evidence>
<dbReference type="Proteomes" id="UP000649179">
    <property type="component" value="Unassembled WGS sequence"/>
</dbReference>
<keyword evidence="2" id="KW-1133">Transmembrane helix</keyword>
<evidence type="ECO:0000256" key="1">
    <source>
        <dbReference type="SAM" id="MobiDB-lite"/>
    </source>
</evidence>
<comment type="caution">
    <text evidence="3">The sequence shown here is derived from an EMBL/GenBank/DDBJ whole genome shotgun (WGS) entry which is preliminary data.</text>
</comment>
<dbReference type="RefSeq" id="WP_188777203.1">
    <property type="nucleotide sequence ID" value="NZ_BMKQ01000001.1"/>
</dbReference>
<evidence type="ECO:0000313" key="4">
    <source>
        <dbReference type="Proteomes" id="UP000649179"/>
    </source>
</evidence>
<evidence type="ECO:0000256" key="2">
    <source>
        <dbReference type="SAM" id="Phobius"/>
    </source>
</evidence>
<keyword evidence="2" id="KW-0472">Membrane</keyword>
<name>A0A917EY44_9ACTN</name>
<feature type="region of interest" description="Disordered" evidence="1">
    <location>
        <begin position="1"/>
        <end position="72"/>
    </location>
</feature>
<reference evidence="3" key="2">
    <citation type="submission" date="2020-09" db="EMBL/GenBank/DDBJ databases">
        <authorList>
            <person name="Sun Q."/>
            <person name="Zhou Y."/>
        </authorList>
    </citation>
    <scope>NUCLEOTIDE SEQUENCE</scope>
    <source>
        <strain evidence="3">CGMCC 1.16067</strain>
    </source>
</reference>
<reference evidence="3" key="1">
    <citation type="journal article" date="2014" name="Int. J. Syst. Evol. Microbiol.">
        <title>Complete genome sequence of Corynebacterium casei LMG S-19264T (=DSM 44701T), isolated from a smear-ripened cheese.</title>
        <authorList>
            <consortium name="US DOE Joint Genome Institute (JGI-PGF)"/>
            <person name="Walter F."/>
            <person name="Albersmeier A."/>
            <person name="Kalinowski J."/>
            <person name="Ruckert C."/>
        </authorList>
    </citation>
    <scope>NUCLEOTIDE SEQUENCE</scope>
    <source>
        <strain evidence="3">CGMCC 1.16067</strain>
    </source>
</reference>
<sequence>MFGRTKETAPQPATHEDEGHGKGRPTPTRREAEAAARERAKGGMDKKSTARAQRAQRAEQNAKMREGMRTGDERYLMERDKGPVKRFVRDFVDTRVSFMEFLLPVLVVIIVLQASTVPVLVAASGYIWIASIILLLLDVVALDWQLGRQVKARFAGTDHSPRGWRFYAFMRAIQIRKLRMPKPQRKWREPLPERY</sequence>
<gene>
    <name evidence="3" type="ORF">GCM10011519_00780</name>
</gene>
<keyword evidence="2" id="KW-0812">Transmembrane</keyword>
<protein>
    <recommendedName>
        <fullName evidence="5">DUF3043 domain-containing protein</fullName>
    </recommendedName>
</protein>
<proteinExistence type="predicted"/>
<feature type="compositionally biased region" description="Basic and acidic residues" evidence="1">
    <location>
        <begin position="28"/>
        <end position="48"/>
    </location>
</feature>
<feature type="transmembrane region" description="Helical" evidence="2">
    <location>
        <begin position="126"/>
        <end position="144"/>
    </location>
</feature>
<dbReference type="Pfam" id="PF11241">
    <property type="entry name" value="DUF3043"/>
    <property type="match status" value="1"/>
</dbReference>
<dbReference type="InterPro" id="IPR021403">
    <property type="entry name" value="DUF3043"/>
</dbReference>
<feature type="compositionally biased region" description="Basic and acidic residues" evidence="1">
    <location>
        <begin position="56"/>
        <end position="72"/>
    </location>
</feature>
<organism evidence="3 4">
    <name type="scientific">Marmoricola endophyticus</name>
    <dbReference type="NCBI Taxonomy" id="2040280"/>
    <lineage>
        <taxon>Bacteria</taxon>
        <taxon>Bacillati</taxon>
        <taxon>Actinomycetota</taxon>
        <taxon>Actinomycetes</taxon>
        <taxon>Propionibacteriales</taxon>
        <taxon>Nocardioidaceae</taxon>
        <taxon>Marmoricola</taxon>
    </lineage>
</organism>
<dbReference type="EMBL" id="BMKQ01000001">
    <property type="protein sequence ID" value="GGF31238.1"/>
    <property type="molecule type" value="Genomic_DNA"/>
</dbReference>
<keyword evidence="4" id="KW-1185">Reference proteome</keyword>
<feature type="transmembrane region" description="Helical" evidence="2">
    <location>
        <begin position="101"/>
        <end position="120"/>
    </location>
</feature>